<dbReference type="EMBL" id="LAZR01002610">
    <property type="protein sequence ID" value="KKN27839.1"/>
    <property type="molecule type" value="Genomic_DNA"/>
</dbReference>
<proteinExistence type="predicted"/>
<feature type="region of interest" description="Disordered" evidence="1">
    <location>
        <begin position="1"/>
        <end position="36"/>
    </location>
</feature>
<organism evidence="2">
    <name type="scientific">marine sediment metagenome</name>
    <dbReference type="NCBI Taxonomy" id="412755"/>
    <lineage>
        <taxon>unclassified sequences</taxon>
        <taxon>metagenomes</taxon>
        <taxon>ecological metagenomes</taxon>
    </lineage>
</organism>
<evidence type="ECO:0000256" key="1">
    <source>
        <dbReference type="SAM" id="MobiDB-lite"/>
    </source>
</evidence>
<name>A0A0F9PCK9_9ZZZZ</name>
<accession>A0A0F9PCK9</accession>
<reference evidence="2" key="1">
    <citation type="journal article" date="2015" name="Nature">
        <title>Complex archaea that bridge the gap between prokaryotes and eukaryotes.</title>
        <authorList>
            <person name="Spang A."/>
            <person name="Saw J.H."/>
            <person name="Jorgensen S.L."/>
            <person name="Zaremba-Niedzwiedzka K."/>
            <person name="Martijn J."/>
            <person name="Lind A.E."/>
            <person name="van Eijk R."/>
            <person name="Schleper C."/>
            <person name="Guy L."/>
            <person name="Ettema T.J."/>
        </authorList>
    </citation>
    <scope>NUCLEOTIDE SEQUENCE</scope>
</reference>
<sequence length="285" mass="30903">MTVDPNPNPTSDDPAPGGGTPSPGPADSPGDPKDGATLNELAEAKAKTLMQSSMDRNRALMSSGRYKEMDPKILELLSDYEKVTQPTRPADPTAAPAPANPYVDVLLPGDRKPEAPTVPNALEQKGLDATRAEVVAKLEEQIADRWVKDSWRKDAEAFFRDIGDVKDFDEEDFPLVDLTNAAEFPINADGYRKWLNNATQLRVKYLNEGGQPPEKTPGDGGSPDPTALDRAKAKRTKRQPGPNSSAAAATSLYDAAKQRHEGKMSDSDFREQIKSRLPRGGRVVA</sequence>
<protein>
    <submittedName>
        <fullName evidence="2">Uncharacterized protein</fullName>
    </submittedName>
</protein>
<evidence type="ECO:0000313" key="2">
    <source>
        <dbReference type="EMBL" id="KKN27839.1"/>
    </source>
</evidence>
<feature type="region of interest" description="Disordered" evidence="1">
    <location>
        <begin position="207"/>
        <end position="285"/>
    </location>
</feature>
<feature type="compositionally biased region" description="Low complexity" evidence="1">
    <location>
        <begin position="244"/>
        <end position="255"/>
    </location>
</feature>
<gene>
    <name evidence="2" type="ORF">LCGC14_0860320</name>
</gene>
<dbReference type="AlphaFoldDB" id="A0A0F9PCK9"/>
<feature type="compositionally biased region" description="Basic and acidic residues" evidence="1">
    <location>
        <begin position="256"/>
        <end position="274"/>
    </location>
</feature>
<comment type="caution">
    <text evidence="2">The sequence shown here is derived from an EMBL/GenBank/DDBJ whole genome shotgun (WGS) entry which is preliminary data.</text>
</comment>